<dbReference type="Gene3D" id="1.10.418.20">
    <property type="match status" value="1"/>
</dbReference>
<proteinExistence type="inferred from homology"/>
<gene>
    <name evidence="6" type="ORF">GPUH_LOCUS4781</name>
</gene>
<dbReference type="EMBL" id="UYRT01009404">
    <property type="protein sequence ID" value="VDK47313.1"/>
    <property type="molecule type" value="Genomic_DNA"/>
</dbReference>
<dbReference type="Pfam" id="PF02902">
    <property type="entry name" value="Peptidase_C48"/>
    <property type="match status" value="1"/>
</dbReference>
<protein>
    <submittedName>
        <fullName evidence="8">ULP_PROTEASE domain-containing protein</fullName>
    </submittedName>
</protein>
<dbReference type="GO" id="GO:0005634">
    <property type="term" value="C:nucleus"/>
    <property type="evidence" value="ECO:0007669"/>
    <property type="project" value="TreeGrafter"/>
</dbReference>
<dbReference type="OrthoDB" id="1939479at2759"/>
<dbReference type="GO" id="GO:0016926">
    <property type="term" value="P:protein desumoylation"/>
    <property type="evidence" value="ECO:0007669"/>
    <property type="project" value="TreeGrafter"/>
</dbReference>
<evidence type="ECO:0000313" key="8">
    <source>
        <dbReference type="WBParaSite" id="GPUH_0000478701-mRNA-1"/>
    </source>
</evidence>
<dbReference type="PANTHER" id="PTHR12606">
    <property type="entry name" value="SENTRIN/SUMO-SPECIFIC PROTEASE"/>
    <property type="match status" value="1"/>
</dbReference>
<accession>A0A183D7T9</accession>
<organism evidence="8">
    <name type="scientific">Gongylonema pulchrum</name>
    <dbReference type="NCBI Taxonomy" id="637853"/>
    <lineage>
        <taxon>Eukaryota</taxon>
        <taxon>Metazoa</taxon>
        <taxon>Ecdysozoa</taxon>
        <taxon>Nematoda</taxon>
        <taxon>Chromadorea</taxon>
        <taxon>Rhabditida</taxon>
        <taxon>Spirurina</taxon>
        <taxon>Spiruromorpha</taxon>
        <taxon>Spiruroidea</taxon>
        <taxon>Gongylonematidae</taxon>
        <taxon>Gongylonema</taxon>
    </lineage>
</organism>
<dbReference type="Proteomes" id="UP000271098">
    <property type="component" value="Unassembled WGS sequence"/>
</dbReference>
<dbReference type="SUPFAM" id="SSF54001">
    <property type="entry name" value="Cysteine proteinases"/>
    <property type="match status" value="1"/>
</dbReference>
<evidence type="ECO:0000259" key="5">
    <source>
        <dbReference type="Pfam" id="PF02902"/>
    </source>
</evidence>
<keyword evidence="2" id="KW-0645">Protease</keyword>
<dbReference type="AlphaFoldDB" id="A0A183D7T9"/>
<keyword evidence="3" id="KW-0378">Hydrolase</keyword>
<comment type="similarity">
    <text evidence="1">Belongs to the peptidase C48 family.</text>
</comment>
<name>A0A183D7T9_9BILA</name>
<dbReference type="InterPro" id="IPR003653">
    <property type="entry name" value="Peptidase_C48_C"/>
</dbReference>
<dbReference type="PANTHER" id="PTHR12606:SF141">
    <property type="entry name" value="GH15225P-RELATED"/>
    <property type="match status" value="1"/>
</dbReference>
<evidence type="ECO:0000313" key="6">
    <source>
        <dbReference type="EMBL" id="VDK47313.1"/>
    </source>
</evidence>
<evidence type="ECO:0000313" key="7">
    <source>
        <dbReference type="Proteomes" id="UP000271098"/>
    </source>
</evidence>
<dbReference type="GO" id="GO:0016929">
    <property type="term" value="F:deSUMOylase activity"/>
    <property type="evidence" value="ECO:0007669"/>
    <property type="project" value="TreeGrafter"/>
</dbReference>
<reference evidence="6 7" key="2">
    <citation type="submission" date="2018-11" db="EMBL/GenBank/DDBJ databases">
        <authorList>
            <consortium name="Pathogen Informatics"/>
        </authorList>
    </citation>
    <scope>NUCLEOTIDE SEQUENCE [LARGE SCALE GENOMIC DNA]</scope>
</reference>
<reference evidence="8" key="1">
    <citation type="submission" date="2016-06" db="UniProtKB">
        <authorList>
            <consortium name="WormBaseParasite"/>
        </authorList>
    </citation>
    <scope>IDENTIFICATION</scope>
</reference>
<evidence type="ECO:0000256" key="1">
    <source>
        <dbReference type="ARBA" id="ARBA00005234"/>
    </source>
</evidence>
<evidence type="ECO:0000256" key="3">
    <source>
        <dbReference type="ARBA" id="ARBA00022801"/>
    </source>
</evidence>
<evidence type="ECO:0000256" key="2">
    <source>
        <dbReference type="ARBA" id="ARBA00022670"/>
    </source>
</evidence>
<dbReference type="InterPro" id="IPR038765">
    <property type="entry name" value="Papain-like_cys_pep_sf"/>
</dbReference>
<feature type="domain" description="Ubiquitin-like protease family profile" evidence="5">
    <location>
        <begin position="2"/>
        <end position="46"/>
    </location>
</feature>
<keyword evidence="7" id="KW-1185">Reference proteome</keyword>
<evidence type="ECO:0000256" key="4">
    <source>
        <dbReference type="ARBA" id="ARBA00022807"/>
    </source>
</evidence>
<dbReference type="GO" id="GO:0006508">
    <property type="term" value="P:proteolysis"/>
    <property type="evidence" value="ECO:0007669"/>
    <property type="project" value="UniProtKB-KW"/>
</dbReference>
<dbReference type="WBParaSite" id="GPUH_0000478701-mRNA-1">
    <property type="protein sequence ID" value="GPUH_0000478701-mRNA-1"/>
    <property type="gene ID" value="GPUH_0000478701"/>
</dbReference>
<keyword evidence="4" id="KW-0788">Thiol protease</keyword>
<sequence length="47" mass="5687">MNGSDCGMFACKFAEYASRRARISFSQEHMPYFRERMVYEICRQRLL</sequence>